<dbReference type="Proteomes" id="UP000315369">
    <property type="component" value="Unassembled WGS sequence"/>
</dbReference>
<proteinExistence type="predicted"/>
<evidence type="ECO:0000256" key="1">
    <source>
        <dbReference type="SAM" id="SignalP"/>
    </source>
</evidence>
<dbReference type="RefSeq" id="WP_141644445.1">
    <property type="nucleotide sequence ID" value="NZ_VIFM01000086.1"/>
</dbReference>
<keyword evidence="3" id="KW-1185">Reference proteome</keyword>
<evidence type="ECO:0000313" key="3">
    <source>
        <dbReference type="Proteomes" id="UP000315369"/>
    </source>
</evidence>
<dbReference type="EMBL" id="VIFM01000086">
    <property type="protein sequence ID" value="TQF13833.1"/>
    <property type="molecule type" value="Genomic_DNA"/>
</dbReference>
<keyword evidence="1" id="KW-0732">Signal</keyword>
<organism evidence="2 3">
    <name type="scientific">Myxococcus llanfairpwllgwyngyllgogerychwyrndrobwllllantysiliogogogochensis</name>
    <dbReference type="NCBI Taxonomy" id="2590453"/>
    <lineage>
        <taxon>Bacteria</taxon>
        <taxon>Pseudomonadati</taxon>
        <taxon>Myxococcota</taxon>
        <taxon>Myxococcia</taxon>
        <taxon>Myxococcales</taxon>
        <taxon>Cystobacterineae</taxon>
        <taxon>Myxococcaceae</taxon>
        <taxon>Myxococcus</taxon>
    </lineage>
</organism>
<sequence length="125" mass="13069">MVSLRKHLPWSVAALLALFAGIFSALPAHAESTEEAVCIGGEQEAERASLAICHQSFCSDVSDCWEACPNARTAACVESACEYTYPSGGGGGGGPLCHQQFCSEDSQCVCNNAQGFCGADSTCYF</sequence>
<reference evidence="2 3" key="1">
    <citation type="submission" date="2019-06" db="EMBL/GenBank/DDBJ databases">
        <authorList>
            <person name="Livingstone P."/>
            <person name="Whitworth D."/>
        </authorList>
    </citation>
    <scope>NUCLEOTIDE SEQUENCE [LARGE SCALE GENOMIC DNA]</scope>
    <source>
        <strain evidence="2 3">AM401</strain>
    </source>
</reference>
<protein>
    <recommendedName>
        <fullName evidence="4">Lipoprotein</fullName>
    </recommendedName>
</protein>
<accession>A0A540WXV3</accession>
<feature type="signal peptide" evidence="1">
    <location>
        <begin position="1"/>
        <end position="30"/>
    </location>
</feature>
<dbReference type="OrthoDB" id="5517498at2"/>
<dbReference type="AlphaFoldDB" id="A0A540WXV3"/>
<name>A0A540WXV3_9BACT</name>
<evidence type="ECO:0008006" key="4">
    <source>
        <dbReference type="Google" id="ProtNLM"/>
    </source>
</evidence>
<comment type="caution">
    <text evidence="2">The sequence shown here is derived from an EMBL/GenBank/DDBJ whole genome shotgun (WGS) entry which is preliminary data.</text>
</comment>
<feature type="chain" id="PRO_5021819791" description="Lipoprotein" evidence="1">
    <location>
        <begin position="31"/>
        <end position="125"/>
    </location>
</feature>
<gene>
    <name evidence="2" type="ORF">FJV41_21740</name>
</gene>
<evidence type="ECO:0000313" key="2">
    <source>
        <dbReference type="EMBL" id="TQF13833.1"/>
    </source>
</evidence>